<keyword evidence="4 5" id="KW-0949">S-adenosyl-L-methionine</keyword>
<dbReference type="EC" id="2.1.1.222" evidence="5"/>
<organism evidence="6 7">
    <name type="scientific">SAR86 cluster bacterium SAR86A</name>
    <dbReference type="NCBI Taxonomy" id="1123866"/>
    <lineage>
        <taxon>Bacteria</taxon>
        <taxon>Pseudomonadati</taxon>
        <taxon>Pseudomonadota</taxon>
        <taxon>Gammaproteobacteria</taxon>
        <taxon>SAR86 cluster</taxon>
    </lineage>
</organism>
<dbReference type="HAMAP" id="MF_00472">
    <property type="entry name" value="UbiG"/>
    <property type="match status" value="1"/>
</dbReference>
<comment type="pathway">
    <text evidence="5">Cofactor biosynthesis; ubiquinone biosynthesis.</text>
</comment>
<dbReference type="AlphaFoldDB" id="J4WN04"/>
<feature type="binding site" evidence="5">
    <location>
        <position position="37"/>
    </location>
    <ligand>
        <name>S-adenosyl-L-methionine</name>
        <dbReference type="ChEBI" id="CHEBI:59789"/>
    </ligand>
</feature>
<accession>J4WN04</accession>
<dbReference type="Proteomes" id="UP000010305">
    <property type="component" value="Unassembled WGS sequence"/>
</dbReference>
<dbReference type="InterPro" id="IPR029063">
    <property type="entry name" value="SAM-dependent_MTases_sf"/>
</dbReference>
<sequence length="232" mass="25891">MTENIDHQEVNKFAELADEWWNKNGDFKPLHVINPLRANYIKEKLDLESKSILDVGCGGGLLTEALYDSGANVTGIDAAGPGIEVAKIHASKGNKKINYFEQTAEELLNKNSELFDVVTCLEVLEHVPDPKSLVKTCIQLLKPNGHLFLSTINRNPRSWITAIVGAEYIFNLLPKGTHEFDKFIKPSELASYVRSGNANLLETKGMFYNPITHKANLNNDLGVNYLMHAKKI</sequence>
<reference evidence="6 7" key="1">
    <citation type="journal article" date="2012" name="ISME J.">
        <title>Genomic insights to SAR86, an abundant and uncultivated marine bacterial lineage.</title>
        <authorList>
            <person name="Dupont C.L."/>
            <person name="Rusch D.B."/>
            <person name="Yooseph S."/>
            <person name="Lombardo M.J."/>
            <person name="Richter R.A."/>
            <person name="Valas R."/>
            <person name="Novotny M."/>
            <person name="Yee-Greenbaum J."/>
            <person name="Selengut J.D."/>
            <person name="Haft D.H."/>
            <person name="Halpern A.L."/>
            <person name="Lasken R.S."/>
            <person name="Nealson K."/>
            <person name="Friedman R."/>
            <person name="Venter J.C."/>
        </authorList>
    </citation>
    <scope>NUCLEOTIDE SEQUENCE [LARGE SCALE GENOMIC DNA]</scope>
</reference>
<dbReference type="GO" id="GO:0061542">
    <property type="term" value="F:3-demethylubiquinol 3-O-methyltransferase activity"/>
    <property type="evidence" value="ECO:0007669"/>
    <property type="project" value="UniProtKB-UniRule"/>
</dbReference>
<evidence type="ECO:0000313" key="7">
    <source>
        <dbReference type="Proteomes" id="UP000010305"/>
    </source>
</evidence>
<evidence type="ECO:0000256" key="1">
    <source>
        <dbReference type="ARBA" id="ARBA00022603"/>
    </source>
</evidence>
<evidence type="ECO:0000256" key="5">
    <source>
        <dbReference type="HAMAP-Rule" id="MF_00472"/>
    </source>
</evidence>
<feature type="binding site" evidence="5">
    <location>
        <position position="121"/>
    </location>
    <ligand>
        <name>S-adenosyl-L-methionine</name>
        <dbReference type="ChEBI" id="CHEBI:59789"/>
    </ligand>
</feature>
<dbReference type="PANTHER" id="PTHR43464">
    <property type="entry name" value="METHYLTRANSFERASE"/>
    <property type="match status" value="1"/>
</dbReference>
<comment type="function">
    <text evidence="5">O-methyltransferase that catalyzes the 2 O-methylation steps in the ubiquinone biosynthetic pathway.</text>
</comment>
<comment type="catalytic activity">
    <reaction evidence="5">
        <text>a 3-(all-trans-polyprenyl)benzene-1,2-diol + S-adenosyl-L-methionine = a 2-methoxy-6-(all-trans-polyprenyl)phenol + S-adenosyl-L-homocysteine + H(+)</text>
        <dbReference type="Rhea" id="RHEA:31411"/>
        <dbReference type="Rhea" id="RHEA-COMP:9550"/>
        <dbReference type="Rhea" id="RHEA-COMP:9551"/>
        <dbReference type="ChEBI" id="CHEBI:15378"/>
        <dbReference type="ChEBI" id="CHEBI:57856"/>
        <dbReference type="ChEBI" id="CHEBI:59789"/>
        <dbReference type="ChEBI" id="CHEBI:62729"/>
        <dbReference type="ChEBI" id="CHEBI:62731"/>
        <dbReference type="EC" id="2.1.1.222"/>
    </reaction>
</comment>
<evidence type="ECO:0000313" key="6">
    <source>
        <dbReference type="EMBL" id="EJP71065.1"/>
    </source>
</evidence>
<dbReference type="EC" id="2.1.1.64" evidence="5"/>
<gene>
    <name evidence="5 6" type="primary">ubiG</name>
    <name evidence="6" type="ORF">NT01SARS_0865</name>
</gene>
<name>J4WN04_9GAMM</name>
<comment type="catalytic activity">
    <reaction evidence="5">
        <text>a 3-demethylubiquinol + S-adenosyl-L-methionine = a ubiquinol + S-adenosyl-L-homocysteine + H(+)</text>
        <dbReference type="Rhea" id="RHEA:44380"/>
        <dbReference type="Rhea" id="RHEA-COMP:9566"/>
        <dbReference type="Rhea" id="RHEA-COMP:10914"/>
        <dbReference type="ChEBI" id="CHEBI:15378"/>
        <dbReference type="ChEBI" id="CHEBI:17976"/>
        <dbReference type="ChEBI" id="CHEBI:57856"/>
        <dbReference type="ChEBI" id="CHEBI:59789"/>
        <dbReference type="ChEBI" id="CHEBI:84422"/>
        <dbReference type="EC" id="2.1.1.64"/>
    </reaction>
</comment>
<dbReference type="FunFam" id="3.40.50.150:FF:000028">
    <property type="entry name" value="Ubiquinone biosynthesis O-methyltransferase"/>
    <property type="match status" value="1"/>
</dbReference>
<evidence type="ECO:0000256" key="2">
    <source>
        <dbReference type="ARBA" id="ARBA00022679"/>
    </source>
</evidence>
<comment type="similarity">
    <text evidence="5">Belongs to the methyltransferase superfamily. UbiG/COQ3 family.</text>
</comment>
<dbReference type="SUPFAM" id="SSF53335">
    <property type="entry name" value="S-adenosyl-L-methionine-dependent methyltransferases"/>
    <property type="match status" value="1"/>
</dbReference>
<dbReference type="Gene3D" id="3.40.50.150">
    <property type="entry name" value="Vaccinia Virus protein VP39"/>
    <property type="match status" value="1"/>
</dbReference>
<keyword evidence="3 5" id="KW-0831">Ubiquinone biosynthesis</keyword>
<feature type="binding site" evidence="5">
    <location>
        <position position="77"/>
    </location>
    <ligand>
        <name>S-adenosyl-L-methionine</name>
        <dbReference type="ChEBI" id="CHEBI:59789"/>
    </ligand>
</feature>
<dbReference type="EMBL" id="JH611157">
    <property type="protein sequence ID" value="EJP71065.1"/>
    <property type="molecule type" value="Genomic_DNA"/>
</dbReference>
<dbReference type="CDD" id="cd02440">
    <property type="entry name" value="AdoMet_MTases"/>
    <property type="match status" value="1"/>
</dbReference>
<feature type="binding site" evidence="5">
    <location>
        <position position="56"/>
    </location>
    <ligand>
        <name>S-adenosyl-L-methionine</name>
        <dbReference type="ChEBI" id="CHEBI:59789"/>
    </ligand>
</feature>
<dbReference type="InterPro" id="IPR010233">
    <property type="entry name" value="UbiG_MeTrfase"/>
</dbReference>
<dbReference type="STRING" id="1123866.NT01SARS_0865"/>
<dbReference type="NCBIfam" id="TIGR01983">
    <property type="entry name" value="UbiG"/>
    <property type="match status" value="1"/>
</dbReference>
<keyword evidence="2 5" id="KW-0808">Transferase</keyword>
<dbReference type="GO" id="GO:0102208">
    <property type="term" value="F:2-polyprenyl-6-hydroxyphenol methylase activity"/>
    <property type="evidence" value="ECO:0007669"/>
    <property type="project" value="UniProtKB-EC"/>
</dbReference>
<evidence type="ECO:0000256" key="3">
    <source>
        <dbReference type="ARBA" id="ARBA00022688"/>
    </source>
</evidence>
<dbReference type="HOGENOM" id="CLU_042432_5_0_6"/>
<protein>
    <recommendedName>
        <fullName evidence="5">Ubiquinone biosynthesis O-methyltransferase</fullName>
    </recommendedName>
    <alternativeName>
        <fullName evidence="5">2-polyprenyl-6-hydroxyphenol methylase</fullName>
        <ecNumber evidence="5">2.1.1.222</ecNumber>
    </alternativeName>
    <alternativeName>
        <fullName evidence="5">3-demethylubiquinone 3-O-methyltransferase</fullName>
        <ecNumber evidence="5">2.1.1.64</ecNumber>
    </alternativeName>
</protein>
<proteinExistence type="inferred from homology"/>
<dbReference type="Pfam" id="PF13489">
    <property type="entry name" value="Methyltransf_23"/>
    <property type="match status" value="1"/>
</dbReference>
<dbReference type="GO" id="GO:0032259">
    <property type="term" value="P:methylation"/>
    <property type="evidence" value="ECO:0007669"/>
    <property type="project" value="UniProtKB-KW"/>
</dbReference>
<dbReference type="GO" id="GO:0010420">
    <property type="term" value="F:polyprenyldihydroxybenzoate methyltransferase activity"/>
    <property type="evidence" value="ECO:0007669"/>
    <property type="project" value="InterPro"/>
</dbReference>
<evidence type="ECO:0000256" key="4">
    <source>
        <dbReference type="ARBA" id="ARBA00022691"/>
    </source>
</evidence>
<keyword evidence="6" id="KW-0830">Ubiquinone</keyword>
<dbReference type="PANTHER" id="PTHR43464:SF19">
    <property type="entry name" value="UBIQUINONE BIOSYNTHESIS O-METHYLTRANSFERASE, MITOCHONDRIAL"/>
    <property type="match status" value="1"/>
</dbReference>
<dbReference type="UniPathway" id="UPA00232"/>
<keyword evidence="1 5" id="KW-0489">Methyltransferase</keyword>